<evidence type="ECO:0000313" key="4">
    <source>
        <dbReference type="Proteomes" id="UP000767291"/>
    </source>
</evidence>
<evidence type="ECO:0000259" key="2">
    <source>
        <dbReference type="Pfam" id="PF04679"/>
    </source>
</evidence>
<dbReference type="CDD" id="cd07971">
    <property type="entry name" value="OBF_DNA_ligase_LigD"/>
    <property type="match status" value="1"/>
</dbReference>
<keyword evidence="3" id="KW-0436">Ligase</keyword>
<evidence type="ECO:0000313" key="3">
    <source>
        <dbReference type="EMBL" id="MBP1854050.1"/>
    </source>
</evidence>
<dbReference type="Pfam" id="PF04679">
    <property type="entry name" value="DNA_ligase_A_C"/>
    <property type="match status" value="1"/>
</dbReference>
<sequence>MKDENFVICGYILKENNMTSLIIAQYNEDNELVYKGHVTLGVSLRKLNQYKYKKVSEPPIKYVPTGSNNEDAVWLEPTLVCTVEHMPNDKGSLRQPVLKGIREDKLPNECRE</sequence>
<dbReference type="Gene3D" id="2.40.50.140">
    <property type="entry name" value="Nucleic acid-binding proteins"/>
    <property type="match status" value="1"/>
</dbReference>
<comment type="caution">
    <text evidence="3">The sequence shown here is derived from an EMBL/GenBank/DDBJ whole genome shotgun (WGS) entry which is preliminary data.</text>
</comment>
<dbReference type="RefSeq" id="WP_209455635.1">
    <property type="nucleotide sequence ID" value="NZ_BAAACS010000017.1"/>
</dbReference>
<dbReference type="EC" id="6.5.1.1" evidence="1"/>
<name>A0ABS4E7Y0_9FIRM</name>
<dbReference type="SUPFAM" id="SSF50249">
    <property type="entry name" value="Nucleic acid-binding proteins"/>
    <property type="match status" value="1"/>
</dbReference>
<dbReference type="Proteomes" id="UP000767291">
    <property type="component" value="Unassembled WGS sequence"/>
</dbReference>
<evidence type="ECO:0000256" key="1">
    <source>
        <dbReference type="ARBA" id="ARBA00012727"/>
    </source>
</evidence>
<proteinExistence type="predicted"/>
<gene>
    <name evidence="3" type="ORF">J2Z43_000440</name>
</gene>
<organism evidence="3 4">
    <name type="scientific">Metaclostridioides mangenotii</name>
    <dbReference type="NCBI Taxonomy" id="1540"/>
    <lineage>
        <taxon>Bacteria</taxon>
        <taxon>Bacillati</taxon>
        <taxon>Bacillota</taxon>
        <taxon>Clostridia</taxon>
        <taxon>Peptostreptococcales</taxon>
        <taxon>Peptostreptococcaceae</taxon>
        <taxon>Metaclostridioides</taxon>
    </lineage>
</organism>
<reference evidence="3 4" key="1">
    <citation type="submission" date="2021-03" db="EMBL/GenBank/DDBJ databases">
        <title>Genomic Encyclopedia of Type Strains, Phase IV (KMG-IV): sequencing the most valuable type-strain genomes for metagenomic binning, comparative biology and taxonomic classification.</title>
        <authorList>
            <person name="Goeker M."/>
        </authorList>
    </citation>
    <scope>NUCLEOTIDE SEQUENCE [LARGE SCALE GENOMIC DNA]</scope>
    <source>
        <strain evidence="3 4">DSM 1289</strain>
    </source>
</reference>
<dbReference type="EMBL" id="JAGGJX010000001">
    <property type="protein sequence ID" value="MBP1854050.1"/>
    <property type="molecule type" value="Genomic_DNA"/>
</dbReference>
<dbReference type="InterPro" id="IPR012309">
    <property type="entry name" value="DNA_ligase_ATP-dep_C"/>
</dbReference>
<protein>
    <recommendedName>
        <fullName evidence="1">DNA ligase (ATP)</fullName>
        <ecNumber evidence="1">6.5.1.1</ecNumber>
    </recommendedName>
</protein>
<dbReference type="InterPro" id="IPR012340">
    <property type="entry name" value="NA-bd_OB-fold"/>
</dbReference>
<keyword evidence="4" id="KW-1185">Reference proteome</keyword>
<dbReference type="GO" id="GO:0016874">
    <property type="term" value="F:ligase activity"/>
    <property type="evidence" value="ECO:0007669"/>
    <property type="project" value="UniProtKB-KW"/>
</dbReference>
<accession>A0ABS4E7Y0</accession>
<feature type="domain" description="DNA ligase ATP-dependent C-terminal" evidence="2">
    <location>
        <begin position="16"/>
        <end position="105"/>
    </location>
</feature>